<organism evidence="3 4">
    <name type="scientific">Hypholoma sublateritium (strain FD-334 SS-4)</name>
    <dbReference type="NCBI Taxonomy" id="945553"/>
    <lineage>
        <taxon>Eukaryota</taxon>
        <taxon>Fungi</taxon>
        <taxon>Dikarya</taxon>
        <taxon>Basidiomycota</taxon>
        <taxon>Agaricomycotina</taxon>
        <taxon>Agaricomycetes</taxon>
        <taxon>Agaricomycetidae</taxon>
        <taxon>Agaricales</taxon>
        <taxon>Agaricineae</taxon>
        <taxon>Strophariaceae</taxon>
        <taxon>Hypholoma</taxon>
    </lineage>
</organism>
<keyword evidence="1" id="KW-0677">Repeat</keyword>
<name>A0A0D2NMG0_HYPSF</name>
<dbReference type="EMBL" id="KN817596">
    <property type="protein sequence ID" value="KJA17906.1"/>
    <property type="molecule type" value="Genomic_DNA"/>
</dbReference>
<evidence type="ECO:0000259" key="2">
    <source>
        <dbReference type="Pfam" id="PF24883"/>
    </source>
</evidence>
<sequence>MERVRKWIEDPGASSSLVWCGGPPGAGQSVTVQQIVDVYRASNRVAASFFFHKDERIEQGQALFATIAYQLANNIAPIRAPINRIVSANPSVLDEPLDAQFQSLIVQPFHNAGVLDLPSFIVVIDGLDE</sequence>
<dbReference type="PANTHER" id="PTHR10039:SF17">
    <property type="entry name" value="FUNGAL STAND N-TERMINAL GOODBYE DOMAIN-CONTAINING PROTEIN-RELATED"/>
    <property type="match status" value="1"/>
</dbReference>
<dbReference type="AlphaFoldDB" id="A0A0D2NMG0"/>
<dbReference type="Pfam" id="PF24883">
    <property type="entry name" value="NPHP3_N"/>
    <property type="match status" value="1"/>
</dbReference>
<dbReference type="PANTHER" id="PTHR10039">
    <property type="entry name" value="AMELOGENIN"/>
    <property type="match status" value="1"/>
</dbReference>
<gene>
    <name evidence="3" type="ORF">HYPSUDRAFT_100731</name>
</gene>
<feature type="non-terminal residue" evidence="3">
    <location>
        <position position="129"/>
    </location>
</feature>
<protein>
    <recommendedName>
        <fullName evidence="2">Nephrocystin 3-like N-terminal domain-containing protein</fullName>
    </recommendedName>
</protein>
<reference evidence="4" key="1">
    <citation type="submission" date="2014-04" db="EMBL/GenBank/DDBJ databases">
        <title>Evolutionary Origins and Diversification of the Mycorrhizal Mutualists.</title>
        <authorList>
            <consortium name="DOE Joint Genome Institute"/>
            <consortium name="Mycorrhizal Genomics Consortium"/>
            <person name="Kohler A."/>
            <person name="Kuo A."/>
            <person name="Nagy L.G."/>
            <person name="Floudas D."/>
            <person name="Copeland A."/>
            <person name="Barry K.W."/>
            <person name="Cichocki N."/>
            <person name="Veneault-Fourrey C."/>
            <person name="LaButti K."/>
            <person name="Lindquist E.A."/>
            <person name="Lipzen A."/>
            <person name="Lundell T."/>
            <person name="Morin E."/>
            <person name="Murat C."/>
            <person name="Riley R."/>
            <person name="Ohm R."/>
            <person name="Sun H."/>
            <person name="Tunlid A."/>
            <person name="Henrissat B."/>
            <person name="Grigoriev I.V."/>
            <person name="Hibbett D.S."/>
            <person name="Martin F."/>
        </authorList>
    </citation>
    <scope>NUCLEOTIDE SEQUENCE [LARGE SCALE GENOMIC DNA]</scope>
    <source>
        <strain evidence="4">FD-334 SS-4</strain>
    </source>
</reference>
<evidence type="ECO:0000256" key="1">
    <source>
        <dbReference type="ARBA" id="ARBA00022737"/>
    </source>
</evidence>
<dbReference type="InterPro" id="IPR056884">
    <property type="entry name" value="NPHP3-like_N"/>
</dbReference>
<keyword evidence="4" id="KW-1185">Reference proteome</keyword>
<dbReference type="OrthoDB" id="5967843at2759"/>
<dbReference type="STRING" id="945553.A0A0D2NMG0"/>
<evidence type="ECO:0000313" key="3">
    <source>
        <dbReference type="EMBL" id="KJA17906.1"/>
    </source>
</evidence>
<feature type="domain" description="Nephrocystin 3-like N-terminal" evidence="2">
    <location>
        <begin position="3"/>
        <end position="129"/>
    </location>
</feature>
<dbReference type="Proteomes" id="UP000054270">
    <property type="component" value="Unassembled WGS sequence"/>
</dbReference>
<proteinExistence type="predicted"/>
<accession>A0A0D2NMG0</accession>
<evidence type="ECO:0000313" key="4">
    <source>
        <dbReference type="Proteomes" id="UP000054270"/>
    </source>
</evidence>
<dbReference type="OMA" id="HKDERIE"/>